<dbReference type="InterPro" id="IPR029016">
    <property type="entry name" value="GAF-like_dom_sf"/>
</dbReference>
<proteinExistence type="predicted"/>
<evidence type="ECO:0000259" key="4">
    <source>
        <dbReference type="PROSITE" id="PS51077"/>
    </source>
</evidence>
<dbReference type="Pfam" id="PF01614">
    <property type="entry name" value="IclR_C"/>
    <property type="match status" value="1"/>
</dbReference>
<dbReference type="InterPro" id="IPR005471">
    <property type="entry name" value="Tscrpt_reg_IclR_N"/>
</dbReference>
<dbReference type="PANTHER" id="PTHR30136:SF24">
    <property type="entry name" value="HTH-TYPE TRANSCRIPTIONAL REPRESSOR ALLR"/>
    <property type="match status" value="1"/>
</dbReference>
<sequence>MSRESRQPARRRRRPHHRTLDRAAAILDTVALERAPIGLTDLAVRLGAPVSSIQSLVNGLVAVGYLTEENRRYALGPAPFVLALRAGHRPLETVHHADLVALHEVTGLAVVLAIRVGDSAISIDATGTDDHSVISYLAERHLRLPLHTIAAGRVLLAHLPRDERLDYITGVESADHREAFALITELDAIRRDGYYCGPSGPVFDNTGVVAAPVREHGSVVAAVSLSGPDDRVDPHKATLPTLLTDTIRRWSTRSSGTLDA</sequence>
<dbReference type="SMART" id="SM00346">
    <property type="entry name" value="HTH_ICLR"/>
    <property type="match status" value="1"/>
</dbReference>
<evidence type="ECO:0000313" key="6">
    <source>
        <dbReference type="EMBL" id="QIS17612.1"/>
    </source>
</evidence>
<dbReference type="Pfam" id="PF09339">
    <property type="entry name" value="HTH_IclR"/>
    <property type="match status" value="1"/>
</dbReference>
<dbReference type="RefSeq" id="WP_167485001.1">
    <property type="nucleotide sequence ID" value="NZ_CP046173.1"/>
</dbReference>
<accession>A0A6G9YWN9</accession>
<dbReference type="SUPFAM" id="SSF55781">
    <property type="entry name" value="GAF domain-like"/>
    <property type="match status" value="1"/>
</dbReference>
<dbReference type="EMBL" id="CP046173">
    <property type="protein sequence ID" value="QIS17612.1"/>
    <property type="molecule type" value="Genomic_DNA"/>
</dbReference>
<dbReference type="GO" id="GO:0003700">
    <property type="term" value="F:DNA-binding transcription factor activity"/>
    <property type="evidence" value="ECO:0007669"/>
    <property type="project" value="TreeGrafter"/>
</dbReference>
<gene>
    <name evidence="6" type="ORF">F6W96_04125</name>
</gene>
<name>A0A6G9YWN9_9NOCA</name>
<dbReference type="InterPro" id="IPR036390">
    <property type="entry name" value="WH_DNA-bd_sf"/>
</dbReference>
<evidence type="ECO:0000313" key="7">
    <source>
        <dbReference type="Proteomes" id="UP000500953"/>
    </source>
</evidence>
<keyword evidence="1" id="KW-0805">Transcription regulation</keyword>
<feature type="domain" description="IclR-ED" evidence="5">
    <location>
        <begin position="78"/>
        <end position="260"/>
    </location>
</feature>
<evidence type="ECO:0000256" key="2">
    <source>
        <dbReference type="ARBA" id="ARBA00023125"/>
    </source>
</evidence>
<dbReference type="AlphaFoldDB" id="A0A6G9YWN9"/>
<dbReference type="GO" id="GO:0003677">
    <property type="term" value="F:DNA binding"/>
    <property type="evidence" value="ECO:0007669"/>
    <property type="project" value="UniProtKB-KW"/>
</dbReference>
<dbReference type="InterPro" id="IPR050707">
    <property type="entry name" value="HTH_MetabolicPath_Reg"/>
</dbReference>
<dbReference type="InterPro" id="IPR036388">
    <property type="entry name" value="WH-like_DNA-bd_sf"/>
</dbReference>
<keyword evidence="2" id="KW-0238">DNA-binding</keyword>
<dbReference type="Gene3D" id="3.30.450.40">
    <property type="match status" value="1"/>
</dbReference>
<dbReference type="Proteomes" id="UP000500953">
    <property type="component" value="Chromosome"/>
</dbReference>
<evidence type="ECO:0000256" key="3">
    <source>
        <dbReference type="ARBA" id="ARBA00023163"/>
    </source>
</evidence>
<dbReference type="InterPro" id="IPR014757">
    <property type="entry name" value="Tscrpt_reg_IclR_C"/>
</dbReference>
<evidence type="ECO:0000256" key="1">
    <source>
        <dbReference type="ARBA" id="ARBA00023015"/>
    </source>
</evidence>
<dbReference type="SUPFAM" id="SSF46785">
    <property type="entry name" value="Winged helix' DNA-binding domain"/>
    <property type="match status" value="1"/>
</dbReference>
<feature type="domain" description="HTH iclR-type" evidence="4">
    <location>
        <begin position="17"/>
        <end position="77"/>
    </location>
</feature>
<dbReference type="PROSITE" id="PS51077">
    <property type="entry name" value="HTH_ICLR"/>
    <property type="match status" value="1"/>
</dbReference>
<evidence type="ECO:0000259" key="5">
    <source>
        <dbReference type="PROSITE" id="PS51078"/>
    </source>
</evidence>
<dbReference type="Gene3D" id="1.10.10.10">
    <property type="entry name" value="Winged helix-like DNA-binding domain superfamily/Winged helix DNA-binding domain"/>
    <property type="match status" value="1"/>
</dbReference>
<dbReference type="GO" id="GO:0045892">
    <property type="term" value="P:negative regulation of DNA-templated transcription"/>
    <property type="evidence" value="ECO:0007669"/>
    <property type="project" value="TreeGrafter"/>
</dbReference>
<keyword evidence="3" id="KW-0804">Transcription</keyword>
<protein>
    <submittedName>
        <fullName evidence="6">Helix-turn-helix domain-containing protein</fullName>
    </submittedName>
</protein>
<dbReference type="PANTHER" id="PTHR30136">
    <property type="entry name" value="HELIX-TURN-HELIX TRANSCRIPTIONAL REGULATOR, ICLR FAMILY"/>
    <property type="match status" value="1"/>
</dbReference>
<dbReference type="PROSITE" id="PS51078">
    <property type="entry name" value="ICLR_ED"/>
    <property type="match status" value="1"/>
</dbReference>
<reference evidence="6 7" key="1">
    <citation type="journal article" date="2019" name="ACS Chem. Biol.">
        <title>Identification and Mobilization of a Cryptic Antibiotic Biosynthesis Gene Locus from a Human-Pathogenic Nocardia Isolate.</title>
        <authorList>
            <person name="Herisse M."/>
            <person name="Ishida K."/>
            <person name="Porter J.L."/>
            <person name="Howden B."/>
            <person name="Hertweck C."/>
            <person name="Stinear T.P."/>
            <person name="Pidot S.J."/>
        </authorList>
    </citation>
    <scope>NUCLEOTIDE SEQUENCE [LARGE SCALE GENOMIC DNA]</scope>
    <source>
        <strain evidence="6 7">AUSMDU00012715</strain>
    </source>
</reference>
<organism evidence="6 7">
    <name type="scientific">Nocardia terpenica</name>
    <dbReference type="NCBI Taxonomy" id="455432"/>
    <lineage>
        <taxon>Bacteria</taxon>
        <taxon>Bacillati</taxon>
        <taxon>Actinomycetota</taxon>
        <taxon>Actinomycetes</taxon>
        <taxon>Mycobacteriales</taxon>
        <taxon>Nocardiaceae</taxon>
        <taxon>Nocardia</taxon>
    </lineage>
</organism>